<keyword evidence="6" id="KW-1185">Reference proteome</keyword>
<dbReference type="Gene3D" id="3.90.1580.10">
    <property type="entry name" value="paralog of FGE (formylglycine-generating enzyme)"/>
    <property type="match status" value="1"/>
</dbReference>
<dbReference type="EMBL" id="CP028136">
    <property type="protein sequence ID" value="AVR46122.1"/>
    <property type="molecule type" value="Genomic_DNA"/>
</dbReference>
<protein>
    <submittedName>
        <fullName evidence="5">Peptidase S9</fullName>
    </submittedName>
</protein>
<dbReference type="RefSeq" id="WP_107012896.1">
    <property type="nucleotide sequence ID" value="NZ_CP028136.1"/>
</dbReference>
<dbReference type="Gene3D" id="2.120.10.30">
    <property type="entry name" value="TolB, C-terminal domain"/>
    <property type="match status" value="1"/>
</dbReference>
<evidence type="ECO:0000259" key="3">
    <source>
        <dbReference type="Pfam" id="PF00326"/>
    </source>
</evidence>
<evidence type="ECO:0000313" key="6">
    <source>
        <dbReference type="Proteomes" id="UP000241507"/>
    </source>
</evidence>
<dbReference type="InterPro" id="IPR011042">
    <property type="entry name" value="6-blade_b-propeller_TolB-like"/>
</dbReference>
<dbReference type="GO" id="GO:0006508">
    <property type="term" value="P:proteolysis"/>
    <property type="evidence" value="ECO:0007669"/>
    <property type="project" value="InterPro"/>
</dbReference>
<evidence type="ECO:0000256" key="2">
    <source>
        <dbReference type="SAM" id="SignalP"/>
    </source>
</evidence>
<feature type="chain" id="PRO_5015328098" evidence="2">
    <location>
        <begin position="20"/>
        <end position="902"/>
    </location>
</feature>
<dbReference type="InterPro" id="IPR001375">
    <property type="entry name" value="Peptidase_S9_cat"/>
</dbReference>
<feature type="domain" description="Sulfatase-modifying factor enzyme-like" evidence="4">
    <location>
        <begin position="738"/>
        <end position="880"/>
    </location>
</feature>
<evidence type="ECO:0000313" key="5">
    <source>
        <dbReference type="EMBL" id="AVR46122.1"/>
    </source>
</evidence>
<dbReference type="GO" id="GO:0004252">
    <property type="term" value="F:serine-type endopeptidase activity"/>
    <property type="evidence" value="ECO:0007669"/>
    <property type="project" value="TreeGrafter"/>
</dbReference>
<dbReference type="SUPFAM" id="SSF56436">
    <property type="entry name" value="C-type lectin-like"/>
    <property type="match status" value="1"/>
</dbReference>
<keyword evidence="1" id="KW-0378">Hydrolase</keyword>
<evidence type="ECO:0000259" key="4">
    <source>
        <dbReference type="Pfam" id="PF03781"/>
    </source>
</evidence>
<dbReference type="PANTHER" id="PTHR42776:SF4">
    <property type="entry name" value="ACYLAMINO-ACID-RELEASING ENZYME"/>
    <property type="match status" value="1"/>
</dbReference>
<feature type="signal peptide" evidence="2">
    <location>
        <begin position="1"/>
        <end position="19"/>
    </location>
</feature>
<dbReference type="Pfam" id="PF03781">
    <property type="entry name" value="FGE-sulfatase"/>
    <property type="match status" value="1"/>
</dbReference>
<dbReference type="Proteomes" id="UP000241507">
    <property type="component" value="Chromosome"/>
</dbReference>
<gene>
    <name evidence="5" type="ORF">C7S20_13125</name>
</gene>
<dbReference type="PANTHER" id="PTHR42776">
    <property type="entry name" value="SERINE PEPTIDASE S9 FAMILY MEMBER"/>
    <property type="match status" value="1"/>
</dbReference>
<proteinExistence type="predicted"/>
<feature type="domain" description="Peptidase S9 prolyl oligopeptidase catalytic" evidence="3">
    <location>
        <begin position="467"/>
        <end position="677"/>
    </location>
</feature>
<dbReference type="InterPro" id="IPR016187">
    <property type="entry name" value="CTDL_fold"/>
</dbReference>
<dbReference type="SUPFAM" id="SSF82171">
    <property type="entry name" value="DPP6 N-terminal domain-like"/>
    <property type="match status" value="1"/>
</dbReference>
<dbReference type="Pfam" id="PF00326">
    <property type="entry name" value="Peptidase_S9"/>
    <property type="match status" value="1"/>
</dbReference>
<organism evidence="5 6">
    <name type="scientific">Christiangramia fulva</name>
    <dbReference type="NCBI Taxonomy" id="2126553"/>
    <lineage>
        <taxon>Bacteria</taxon>
        <taxon>Pseudomonadati</taxon>
        <taxon>Bacteroidota</taxon>
        <taxon>Flavobacteriia</taxon>
        <taxon>Flavobacteriales</taxon>
        <taxon>Flavobacteriaceae</taxon>
        <taxon>Christiangramia</taxon>
    </lineage>
</organism>
<dbReference type="KEGG" id="grs:C7S20_13125"/>
<dbReference type="Gene3D" id="3.40.50.1820">
    <property type="entry name" value="alpha/beta hydrolase"/>
    <property type="match status" value="1"/>
</dbReference>
<dbReference type="OrthoDB" id="9812921at2"/>
<name>A0A2R3Z7D6_9FLAO</name>
<reference evidence="6" key="1">
    <citation type="submission" date="2018-03" db="EMBL/GenBank/DDBJ databases">
        <title>Gramella fulva sp. nov., isolated from a dry surface of tidal flat.</title>
        <authorList>
            <person name="Hwang S.H."/>
            <person name="Hwang W.M."/>
            <person name="Kang K."/>
            <person name="Ahn T.-Y."/>
        </authorList>
    </citation>
    <scope>NUCLEOTIDE SEQUENCE [LARGE SCALE GENOMIC DNA]</scope>
    <source>
        <strain evidence="6">SH35</strain>
    </source>
</reference>
<dbReference type="InterPro" id="IPR005532">
    <property type="entry name" value="SUMF_dom"/>
</dbReference>
<keyword evidence="2" id="KW-0732">Signal</keyword>
<dbReference type="AlphaFoldDB" id="A0A2R3Z7D6"/>
<dbReference type="InterPro" id="IPR029058">
    <property type="entry name" value="AB_hydrolase_fold"/>
</dbReference>
<dbReference type="SUPFAM" id="SSF53474">
    <property type="entry name" value="alpha/beta-Hydrolases"/>
    <property type="match status" value="1"/>
</dbReference>
<accession>A0A2R3Z7D6</accession>
<sequence length="902" mass="103660">MKKTLLCLLGLLLISSINAQEDQKWEPKEIINTQYVGNPLFSHDSKMVIWSKKESLEKEDKFVNHLYLTYLDKDKKDKFRTVQLTRGKESEGNALFGKNNENIYFTSSRDEGKKLWKLSLYGGEPEEVHEFENDISDFKWKDEHTLFFVSSEGKSLYDIKNEKDNTQIIEDTLHWNPKRIYSYDLDSEEIKRITNNDYRVSDYEVSRDGKYLIYRLTLSPDFGVDGNPKPTYFLKNLSTGEETQILKGLQSPGNFKFTANSNGFFFLATKSSNPEWEGAGISELYYYDLSSNNYKKVDLHWENGLEYNYMISGDDVIAQLANGALKKVAAYIKDGDSWKMREFDLGEKAKHVELLEMGENGQKLLYTYSTASKLPEYYVTDLKKGRRNVGLENTKEFVSLNDKLKKKPIAKSEVIYWKGANNDSISGILFYPKNYKKDQKYPLIVSIHGGPTGVDQDSWSESWAYFPQIYTDKGAFVLKPNYHGSGSHSLEFIESIKNGNYYILDQEDIKKGIDFLNEKGMIDMDKLGIKGWSNGAILTTWMTLQYPDMFKVAAPGAGDVNWTSDYGTCQFGVTFDQSYMGGAPWDDTNGKTYNQWYVENSPIFEIEKIKTPTIIFHGSEDRAVPRDQGWEYYRGLQQVGQAPVKFLWFPGQPHGLQKVTHQLRKMKEEIAWIDKYLFEKEENKNEAFKEESPLAAQLIIQKNMNENGYYGSLKNGKLTPEMVSLGKDTISIGRFEVTNAQYQQFKGGELDVLHANEPVTGLSKEEIGNYLNWLNETTGSNYRLPNKKEAEKLSKLAKKNFKGQNNLNYWAGYELNQLDVDDLKKKTAELKSSLIQPVGSHLPVKISEKQIFDIGGNVAEYYKDGDELKVYDFSAYDFVDPYSNENKTPAKYTGFRLVKEKE</sequence>
<evidence type="ECO:0000256" key="1">
    <source>
        <dbReference type="ARBA" id="ARBA00022801"/>
    </source>
</evidence>
<dbReference type="InterPro" id="IPR042095">
    <property type="entry name" value="SUMF_sf"/>
</dbReference>